<comment type="similarity">
    <text evidence="8">Belongs to the peptidase M28 family. M28E subfamily.</text>
</comment>
<protein>
    <recommendedName>
        <fullName evidence="9">Peptide hydrolase</fullName>
        <ecNumber evidence="9">3.4.-.-</ecNumber>
    </recommendedName>
</protein>
<gene>
    <name evidence="11" type="ORF">FA09DRAFT_332166</name>
</gene>
<evidence type="ECO:0000256" key="2">
    <source>
        <dbReference type="ARBA" id="ARBA00022438"/>
    </source>
</evidence>
<comment type="cofactor">
    <cofactor evidence="1">
        <name>Zn(2+)</name>
        <dbReference type="ChEBI" id="CHEBI:29105"/>
    </cofactor>
</comment>
<dbReference type="EMBL" id="KZ819304">
    <property type="protein sequence ID" value="PWN95527.1"/>
    <property type="molecule type" value="Genomic_DNA"/>
</dbReference>
<dbReference type="SUPFAM" id="SSF53187">
    <property type="entry name" value="Zn-dependent exopeptidases"/>
    <property type="match status" value="1"/>
</dbReference>
<dbReference type="Pfam" id="PF04389">
    <property type="entry name" value="Peptidase_M28"/>
    <property type="match status" value="1"/>
</dbReference>
<dbReference type="EC" id="3.4.-.-" evidence="9"/>
<evidence type="ECO:0000256" key="9">
    <source>
        <dbReference type="RuleBase" id="RU361240"/>
    </source>
</evidence>
<evidence type="ECO:0000256" key="1">
    <source>
        <dbReference type="ARBA" id="ARBA00001947"/>
    </source>
</evidence>
<evidence type="ECO:0000259" key="10">
    <source>
        <dbReference type="Pfam" id="PF04389"/>
    </source>
</evidence>
<dbReference type="AlphaFoldDB" id="A0A316Z162"/>
<dbReference type="GO" id="GO:0004177">
    <property type="term" value="F:aminopeptidase activity"/>
    <property type="evidence" value="ECO:0007669"/>
    <property type="project" value="UniProtKB-KW"/>
</dbReference>
<dbReference type="GeneID" id="37270888"/>
<dbReference type="Gene3D" id="3.40.630.10">
    <property type="entry name" value="Zn peptidases"/>
    <property type="match status" value="1"/>
</dbReference>
<dbReference type="FunFam" id="3.40.630.10:FF:000042">
    <property type="entry name" value="Peptide hydrolase"/>
    <property type="match status" value="1"/>
</dbReference>
<evidence type="ECO:0000256" key="6">
    <source>
        <dbReference type="ARBA" id="ARBA00022801"/>
    </source>
</evidence>
<keyword evidence="7 9" id="KW-0862">Zinc</keyword>
<dbReference type="STRING" id="58919.A0A316Z162"/>
<dbReference type="PANTHER" id="PTHR12147">
    <property type="entry name" value="METALLOPEPTIDASE M28 FAMILY MEMBER"/>
    <property type="match status" value="1"/>
</dbReference>
<keyword evidence="2" id="KW-0031">Aminopeptidase</keyword>
<dbReference type="OrthoDB" id="2214at2759"/>
<evidence type="ECO:0000256" key="4">
    <source>
        <dbReference type="ARBA" id="ARBA00022723"/>
    </source>
</evidence>
<proteinExistence type="inferred from homology"/>
<evidence type="ECO:0000313" key="12">
    <source>
        <dbReference type="Proteomes" id="UP000245946"/>
    </source>
</evidence>
<dbReference type="GO" id="GO:0046872">
    <property type="term" value="F:metal ion binding"/>
    <property type="evidence" value="ECO:0007669"/>
    <property type="project" value="UniProtKB-KW"/>
</dbReference>
<keyword evidence="4 9" id="KW-0479">Metal-binding</keyword>
<keyword evidence="6 9" id="KW-0378">Hydrolase</keyword>
<dbReference type="PANTHER" id="PTHR12147:SF56">
    <property type="entry name" value="AMINOPEPTIDASE YDR415C-RELATED"/>
    <property type="match status" value="1"/>
</dbReference>
<evidence type="ECO:0000313" key="11">
    <source>
        <dbReference type="EMBL" id="PWN95527.1"/>
    </source>
</evidence>
<dbReference type="InterPro" id="IPR045175">
    <property type="entry name" value="M28_fam"/>
</dbReference>
<evidence type="ECO:0000256" key="3">
    <source>
        <dbReference type="ARBA" id="ARBA00022670"/>
    </source>
</evidence>
<keyword evidence="3 9" id="KW-0645">Protease</keyword>
<name>A0A316Z162_9BASI</name>
<keyword evidence="12" id="KW-1185">Reference proteome</keyword>
<organism evidence="11 12">
    <name type="scientific">Tilletiopsis washingtonensis</name>
    <dbReference type="NCBI Taxonomy" id="58919"/>
    <lineage>
        <taxon>Eukaryota</taxon>
        <taxon>Fungi</taxon>
        <taxon>Dikarya</taxon>
        <taxon>Basidiomycota</taxon>
        <taxon>Ustilaginomycotina</taxon>
        <taxon>Exobasidiomycetes</taxon>
        <taxon>Entylomatales</taxon>
        <taxon>Entylomatales incertae sedis</taxon>
        <taxon>Tilletiopsis</taxon>
    </lineage>
</organism>
<evidence type="ECO:0000256" key="8">
    <source>
        <dbReference type="ARBA" id="ARBA00043962"/>
    </source>
</evidence>
<dbReference type="RefSeq" id="XP_025595806.1">
    <property type="nucleotide sequence ID" value="XM_025743344.1"/>
</dbReference>
<dbReference type="Proteomes" id="UP000245946">
    <property type="component" value="Unassembled WGS sequence"/>
</dbReference>
<accession>A0A316Z162</accession>
<sequence>MPLYMRVLQPLAKLPGAGLAEARLVQTSDDAPAYWTTELGKHLLRYSSTNFMDITSFPSLSPSSWQAAEGDSLSVLSSEPSFPSKPSHSKQLQAVFANVTEAGPRKNLEGFTSFRNRYYKSETGKQSQQWLLKLIKSVVEDVDYISVREHTHSWGQNSIILRVAGSQAAAAAQKKSPEVAAILGAHLDSTHMIPFFAAPGADDDGSGSVTLIEALRALLSQGWQPERNVEFHWYSAEEGGLLGSQEVAQSYASKGVTVGAMLQQDMTAFVKPGTQPRVGMVADFVSEPLTAFIQTLVEEYLEIPPVPTKLGYAGSDHASWTKIGVPSAFAIEATFEDSNLKNIHTGNDRMDIEGFSFEHLVQFVRLSSAFAVELGGWAK</sequence>
<feature type="domain" description="Peptidase M28" evidence="10">
    <location>
        <begin position="173"/>
        <end position="353"/>
    </location>
</feature>
<reference evidence="11 12" key="1">
    <citation type="journal article" date="2018" name="Mol. Biol. Evol.">
        <title>Broad Genomic Sampling Reveals a Smut Pathogenic Ancestry of the Fungal Clade Ustilaginomycotina.</title>
        <authorList>
            <person name="Kijpornyongpan T."/>
            <person name="Mondo S.J."/>
            <person name="Barry K."/>
            <person name="Sandor L."/>
            <person name="Lee J."/>
            <person name="Lipzen A."/>
            <person name="Pangilinan J."/>
            <person name="LaButti K."/>
            <person name="Hainaut M."/>
            <person name="Henrissat B."/>
            <person name="Grigoriev I.V."/>
            <person name="Spatafora J.W."/>
            <person name="Aime M.C."/>
        </authorList>
    </citation>
    <scope>NUCLEOTIDE SEQUENCE [LARGE SCALE GENOMIC DNA]</scope>
    <source>
        <strain evidence="11 12">MCA 4186</strain>
    </source>
</reference>
<evidence type="ECO:0000256" key="7">
    <source>
        <dbReference type="ARBA" id="ARBA00022833"/>
    </source>
</evidence>
<dbReference type="GO" id="GO:0008235">
    <property type="term" value="F:metalloexopeptidase activity"/>
    <property type="evidence" value="ECO:0007669"/>
    <property type="project" value="InterPro"/>
</dbReference>
<dbReference type="InterPro" id="IPR007484">
    <property type="entry name" value="Peptidase_M28"/>
</dbReference>
<dbReference type="GO" id="GO:0006508">
    <property type="term" value="P:proteolysis"/>
    <property type="evidence" value="ECO:0007669"/>
    <property type="project" value="UniProtKB-KW"/>
</dbReference>
<evidence type="ECO:0000256" key="5">
    <source>
        <dbReference type="ARBA" id="ARBA00022729"/>
    </source>
</evidence>
<keyword evidence="5" id="KW-0732">Signal</keyword>